<protein>
    <submittedName>
        <fullName evidence="2">Uncharacterized protein</fullName>
    </submittedName>
</protein>
<name>A0AA95ICM7_9BACL</name>
<dbReference type="EMBL" id="CP126084">
    <property type="protein sequence ID" value="WHX50702.1"/>
    <property type="molecule type" value="Genomic_DNA"/>
</dbReference>
<dbReference type="AlphaFoldDB" id="A0AA95ICM7"/>
<reference evidence="2" key="1">
    <citation type="submission" date="2023-05" db="EMBL/GenBank/DDBJ databases">
        <title>Comparative genomics of Bacillaceae isolates and their secondary metabolite potential.</title>
        <authorList>
            <person name="Song L."/>
            <person name="Nielsen L.J."/>
            <person name="Mohite O."/>
            <person name="Xu X."/>
            <person name="Weber T."/>
            <person name="Kovacs A.T."/>
        </authorList>
    </citation>
    <scope>NUCLEOTIDE SEQUENCE</scope>
    <source>
        <strain evidence="2">B2_4</strain>
    </source>
</reference>
<feature type="compositionally biased region" description="Polar residues" evidence="1">
    <location>
        <begin position="1"/>
        <end position="13"/>
    </location>
</feature>
<dbReference type="Proteomes" id="UP001177943">
    <property type="component" value="Chromosome"/>
</dbReference>
<dbReference type="KEGG" id="pwn:QNH46_08685"/>
<evidence type="ECO:0000313" key="3">
    <source>
        <dbReference type="Proteomes" id="UP001177943"/>
    </source>
</evidence>
<feature type="region of interest" description="Disordered" evidence="1">
    <location>
        <begin position="1"/>
        <end position="26"/>
    </location>
</feature>
<sequence length="289" mass="32154">MNINNAVSGTQAGQAAAPRIHRDRHENTERWVTGNLSDYVQRDYVEISSIGRELGAGAIQHMAAKYYGTADINASLEQVLSGKDQKVSNAVYSVIQSNMIVDGSLDDAAERDVLIDLGLAQAKFIAAQYMNDEEAETFMAAMNKIAAIALTRTVDPETGQASYVTPIQKPIGAPDDYVNISELMKLVDPEAYKKYIDEIGAGNHGLDEFIKFAKKVPSHPEWIEKYKEYNVEVLDYLQNLKRENRFEQADYSSMDVFQESVLQMLGDAALSNVELYANNMQYFASLLAD</sequence>
<gene>
    <name evidence="2" type="ORF">QNH46_08685</name>
</gene>
<evidence type="ECO:0000256" key="1">
    <source>
        <dbReference type="SAM" id="MobiDB-lite"/>
    </source>
</evidence>
<proteinExistence type="predicted"/>
<organism evidence="2 3">
    <name type="scientific">Paenibacillus woosongensis</name>
    <dbReference type="NCBI Taxonomy" id="307580"/>
    <lineage>
        <taxon>Bacteria</taxon>
        <taxon>Bacillati</taxon>
        <taxon>Bacillota</taxon>
        <taxon>Bacilli</taxon>
        <taxon>Bacillales</taxon>
        <taxon>Paenibacillaceae</taxon>
        <taxon>Paenibacillus</taxon>
    </lineage>
</organism>
<evidence type="ECO:0000313" key="2">
    <source>
        <dbReference type="EMBL" id="WHX50702.1"/>
    </source>
</evidence>
<accession>A0AA95ICM7</accession>
<dbReference type="RefSeq" id="WP_283927746.1">
    <property type="nucleotide sequence ID" value="NZ_CP126084.1"/>
</dbReference>